<organism evidence="3 4">
    <name type="scientific">Tetranychus urticae</name>
    <name type="common">Two-spotted spider mite</name>
    <dbReference type="NCBI Taxonomy" id="32264"/>
    <lineage>
        <taxon>Eukaryota</taxon>
        <taxon>Metazoa</taxon>
        <taxon>Ecdysozoa</taxon>
        <taxon>Arthropoda</taxon>
        <taxon>Chelicerata</taxon>
        <taxon>Arachnida</taxon>
        <taxon>Acari</taxon>
        <taxon>Acariformes</taxon>
        <taxon>Trombidiformes</taxon>
        <taxon>Prostigmata</taxon>
        <taxon>Eleutherengona</taxon>
        <taxon>Raphignathae</taxon>
        <taxon>Tetranychoidea</taxon>
        <taxon>Tetranychidae</taxon>
        <taxon>Tetranychus</taxon>
    </lineage>
</organism>
<feature type="compositionally biased region" description="Pro residues" evidence="1">
    <location>
        <begin position="197"/>
        <end position="212"/>
    </location>
</feature>
<reference evidence="3" key="2">
    <citation type="submission" date="2015-06" db="UniProtKB">
        <authorList>
            <consortium name="EnsemblMetazoa"/>
        </authorList>
    </citation>
    <scope>IDENTIFICATION</scope>
</reference>
<feature type="region of interest" description="Disordered" evidence="1">
    <location>
        <begin position="81"/>
        <end position="546"/>
    </location>
</feature>
<dbReference type="OMA" id="LEPPPFM"/>
<feature type="compositionally biased region" description="Basic residues" evidence="1">
    <location>
        <begin position="136"/>
        <end position="156"/>
    </location>
</feature>
<accession>T1KV35</accession>
<feature type="compositionally biased region" description="Pro residues" evidence="1">
    <location>
        <begin position="92"/>
        <end position="102"/>
    </location>
</feature>
<proteinExistence type="predicted"/>
<feature type="compositionally biased region" description="Low complexity" evidence="1">
    <location>
        <begin position="107"/>
        <end position="118"/>
    </location>
</feature>
<name>T1KV35_TETUR</name>
<keyword evidence="2" id="KW-0732">Signal</keyword>
<gene>
    <name evidence="3" type="primary">107367507</name>
</gene>
<feature type="signal peptide" evidence="2">
    <location>
        <begin position="1"/>
        <end position="19"/>
    </location>
</feature>
<feature type="compositionally biased region" description="Low complexity" evidence="1">
    <location>
        <begin position="315"/>
        <end position="330"/>
    </location>
</feature>
<feature type="compositionally biased region" description="Polar residues" evidence="1">
    <location>
        <begin position="301"/>
        <end position="314"/>
    </location>
</feature>
<feature type="compositionally biased region" description="Basic and acidic residues" evidence="1">
    <location>
        <begin position="331"/>
        <end position="389"/>
    </location>
</feature>
<keyword evidence="4" id="KW-1185">Reference proteome</keyword>
<dbReference type="OrthoDB" id="10656796at2759"/>
<dbReference type="Proteomes" id="UP000015104">
    <property type="component" value="Unassembled WGS sequence"/>
</dbReference>
<dbReference type="EMBL" id="CAEY01000589">
    <property type="status" value="NOT_ANNOTATED_CDS"/>
    <property type="molecule type" value="Genomic_DNA"/>
</dbReference>
<feature type="compositionally biased region" description="Basic and acidic residues" evidence="1">
    <location>
        <begin position="415"/>
        <end position="458"/>
    </location>
</feature>
<evidence type="ECO:0000256" key="1">
    <source>
        <dbReference type="SAM" id="MobiDB-lite"/>
    </source>
</evidence>
<feature type="compositionally biased region" description="Low complexity" evidence="1">
    <location>
        <begin position="282"/>
        <end position="300"/>
    </location>
</feature>
<feature type="compositionally biased region" description="Low complexity" evidence="1">
    <location>
        <begin position="462"/>
        <end position="486"/>
    </location>
</feature>
<feature type="compositionally biased region" description="Low complexity" evidence="1">
    <location>
        <begin position="254"/>
        <end position="266"/>
    </location>
</feature>
<protein>
    <submittedName>
        <fullName evidence="3">Uncharacterized protein</fullName>
    </submittedName>
</protein>
<dbReference type="EnsemblMetazoa" id="tetur22g02280.1">
    <property type="protein sequence ID" value="tetur22g02280.1"/>
    <property type="gene ID" value="tetur22g02280"/>
</dbReference>
<feature type="chain" id="PRO_5004581859" evidence="2">
    <location>
        <begin position="20"/>
        <end position="575"/>
    </location>
</feature>
<reference evidence="4" key="1">
    <citation type="submission" date="2011-08" db="EMBL/GenBank/DDBJ databases">
        <authorList>
            <person name="Rombauts S."/>
        </authorList>
    </citation>
    <scope>NUCLEOTIDE SEQUENCE</scope>
    <source>
        <strain evidence="4">London</strain>
    </source>
</reference>
<evidence type="ECO:0000256" key="2">
    <source>
        <dbReference type="SAM" id="SignalP"/>
    </source>
</evidence>
<evidence type="ECO:0000313" key="3">
    <source>
        <dbReference type="EnsemblMetazoa" id="tetur22g02280.1"/>
    </source>
</evidence>
<dbReference type="HOGENOM" id="CLU_474385_0_0_1"/>
<sequence length="575" mass="63878">MFLYHSILFASIFITTIQSHGSYHSRDRQGHERTWFQMSIPYLDTTIQFQPPAGLEPERLFDFMTPLQNWNPLEPPPFMRPFFDRPNQFRPMIPPPPPPIPPFSQDTPSTSSNPNSIPEPEPESGFSVSSSAFNPSRRRWKPRWHPHNRAGGHSGKRPNALRPSNGNGNGCRYVPGTKGGRKCRPGQRFWEKSKPSEPQPSWPFFVFPPPRPSISDDKPEVPNTFTEVTKKDDPACGNRHLPRPTKPSELNPPSTTTMVTTSTAVTPLEKNETTNEPVANKTETPLTSTTTTTTELPITPDSSDSSDVAPNTNEKQPSSNDSSQSLPSDSKSSDAKPEKDGNFSEFESKNEPNTNEKEPGEEIEKKKETEEKTELSVSSKPKDSDDGVRVRTNINNGEDISPSGMVTTMGPLEESDGKENGNKKMEETKDDDKKIESKENENVDGEDNKKKEADETVDLKYSPFTSNPSESSSPKSSSSYSSPESEVTTISNDNVNNEVVSTTSSTDLGNIDLLNEADTLPDEIDKGNNNKKSALPDAEAKRKREAEKEQFIKQIESMSIEEFRKLASKIASLSS</sequence>
<feature type="compositionally biased region" description="Polar residues" evidence="1">
    <location>
        <begin position="487"/>
        <end position="508"/>
    </location>
</feature>
<evidence type="ECO:0000313" key="4">
    <source>
        <dbReference type="Proteomes" id="UP000015104"/>
    </source>
</evidence>
<dbReference type="KEGG" id="tut:107367507"/>
<dbReference type="AlphaFoldDB" id="T1KV35"/>